<keyword evidence="2" id="KW-0964">Secreted</keyword>
<feature type="signal peptide" evidence="8">
    <location>
        <begin position="1"/>
        <end position="17"/>
    </location>
</feature>
<evidence type="ECO:0000256" key="1">
    <source>
        <dbReference type="ARBA" id="ARBA00004613"/>
    </source>
</evidence>
<dbReference type="Gene3D" id="3.40.50.1820">
    <property type="entry name" value="alpha/beta hydrolase"/>
    <property type="match status" value="1"/>
</dbReference>
<gene>
    <name evidence="9" type="ORF">SAMN05216271_2103</name>
</gene>
<dbReference type="InterPro" id="IPR010126">
    <property type="entry name" value="Esterase_phb"/>
</dbReference>
<dbReference type="GO" id="GO:0045493">
    <property type="term" value="P:xylan catabolic process"/>
    <property type="evidence" value="ECO:0007669"/>
    <property type="project" value="UniProtKB-KW"/>
</dbReference>
<evidence type="ECO:0000256" key="4">
    <source>
        <dbReference type="ARBA" id="ARBA00022729"/>
    </source>
</evidence>
<proteinExistence type="predicted"/>
<organism evidence="9 10">
    <name type="scientific">Halopseudomonas sabulinigri</name>
    <dbReference type="NCBI Taxonomy" id="472181"/>
    <lineage>
        <taxon>Bacteria</taxon>
        <taxon>Pseudomonadati</taxon>
        <taxon>Pseudomonadota</taxon>
        <taxon>Gammaproteobacteria</taxon>
        <taxon>Pseudomonadales</taxon>
        <taxon>Pseudomonadaceae</taxon>
        <taxon>Halopseudomonas</taxon>
    </lineage>
</organism>
<keyword evidence="7" id="KW-0624">Polysaccharide degradation</keyword>
<sequence length="294" mass="31280">MPRLLLLCLLLPGLAFATNPGTPEPPTNPPAACSGQTLQAGEHNLSVNVNGQQRDFILYAPPSYNGNAQVPLLLDFHALLTSAEYQRDNSGTREVAQDEGFLVAYPQGIDNAWNLGPCCTESRTVDDVAFARAMVADVVARSCVDQKRVYATGYSNGGGMAYKLACSAADLVAAVAPAAFDMIEEMNCAPSRPISVFAYRGRLDPIVPYSGGPSTPPTSYPLQQITFQGAQGSFNTWAALNNCSTGTSSPSRNCTASNSCEDGSENVLCTARFGGHSAWDAQTSWDFLKTHQLP</sequence>
<dbReference type="InterPro" id="IPR043595">
    <property type="entry name" value="FaeB/C/D"/>
</dbReference>
<keyword evidence="3" id="KW-0858">Xylan degradation</keyword>
<keyword evidence="4 8" id="KW-0732">Signal</keyword>
<dbReference type="InterPro" id="IPR029058">
    <property type="entry name" value="AB_hydrolase_fold"/>
</dbReference>
<dbReference type="OrthoDB" id="5291933at2"/>
<keyword evidence="6" id="KW-0119">Carbohydrate metabolism</keyword>
<feature type="chain" id="PRO_5009260462" evidence="8">
    <location>
        <begin position="18"/>
        <end position="294"/>
    </location>
</feature>
<keyword evidence="5" id="KW-0378">Hydrolase</keyword>
<dbReference type="GO" id="GO:0030600">
    <property type="term" value="F:feruloyl esterase activity"/>
    <property type="evidence" value="ECO:0007669"/>
    <property type="project" value="InterPro"/>
</dbReference>
<evidence type="ECO:0000313" key="10">
    <source>
        <dbReference type="Proteomes" id="UP000243413"/>
    </source>
</evidence>
<dbReference type="EMBL" id="LT629763">
    <property type="protein sequence ID" value="SDS52097.1"/>
    <property type="molecule type" value="Genomic_DNA"/>
</dbReference>
<protein>
    <submittedName>
        <fullName evidence="9">Polyhydroxybutyrate depolymerase</fullName>
    </submittedName>
</protein>
<dbReference type="STRING" id="472181.SAMN05216271_2103"/>
<evidence type="ECO:0000256" key="3">
    <source>
        <dbReference type="ARBA" id="ARBA00022651"/>
    </source>
</evidence>
<dbReference type="Pfam" id="PF10503">
    <property type="entry name" value="Esterase_PHB"/>
    <property type="match status" value="1"/>
</dbReference>
<evidence type="ECO:0000256" key="5">
    <source>
        <dbReference type="ARBA" id="ARBA00022801"/>
    </source>
</evidence>
<dbReference type="GO" id="GO:0005576">
    <property type="term" value="C:extracellular region"/>
    <property type="evidence" value="ECO:0007669"/>
    <property type="project" value="UniProtKB-SubCell"/>
</dbReference>
<reference evidence="10" key="1">
    <citation type="submission" date="2016-10" db="EMBL/GenBank/DDBJ databases">
        <authorList>
            <person name="Varghese N."/>
            <person name="Submissions S."/>
        </authorList>
    </citation>
    <scope>NUCLEOTIDE SEQUENCE [LARGE SCALE GENOMIC DNA]</scope>
    <source>
        <strain evidence="10">JCM 14963</strain>
    </source>
</reference>
<evidence type="ECO:0000256" key="8">
    <source>
        <dbReference type="SAM" id="SignalP"/>
    </source>
</evidence>
<dbReference type="PANTHER" id="PTHR38050">
    <property type="match status" value="1"/>
</dbReference>
<evidence type="ECO:0000256" key="7">
    <source>
        <dbReference type="ARBA" id="ARBA00023326"/>
    </source>
</evidence>
<dbReference type="Proteomes" id="UP000243413">
    <property type="component" value="Chromosome I"/>
</dbReference>
<evidence type="ECO:0000256" key="6">
    <source>
        <dbReference type="ARBA" id="ARBA00023277"/>
    </source>
</evidence>
<dbReference type="RefSeq" id="WP_092286403.1">
    <property type="nucleotide sequence ID" value="NZ_LT629763.1"/>
</dbReference>
<dbReference type="PANTHER" id="PTHR38050:SF2">
    <property type="entry name" value="FERULOYL ESTERASE C-RELATED"/>
    <property type="match status" value="1"/>
</dbReference>
<comment type="subcellular location">
    <subcellularLocation>
        <location evidence="1">Secreted</location>
    </subcellularLocation>
</comment>
<dbReference type="SUPFAM" id="SSF53474">
    <property type="entry name" value="alpha/beta-Hydrolases"/>
    <property type="match status" value="1"/>
</dbReference>
<accession>A0A1H1SVM6</accession>
<evidence type="ECO:0000313" key="9">
    <source>
        <dbReference type="EMBL" id="SDS52097.1"/>
    </source>
</evidence>
<dbReference type="AlphaFoldDB" id="A0A1H1SVM6"/>
<evidence type="ECO:0000256" key="2">
    <source>
        <dbReference type="ARBA" id="ARBA00022525"/>
    </source>
</evidence>
<name>A0A1H1SVM6_9GAMM</name>